<evidence type="ECO:0000259" key="8">
    <source>
        <dbReference type="Pfam" id="PF22748"/>
    </source>
</evidence>
<comment type="subcellular location">
    <subcellularLocation>
        <location evidence="1">Host cell</location>
    </subcellularLocation>
    <subcellularLocation>
        <location evidence="2">Secreted</location>
    </subcellularLocation>
</comment>
<evidence type="ECO:0000256" key="6">
    <source>
        <dbReference type="ARBA" id="ARBA00023026"/>
    </source>
</evidence>
<dbReference type="InterPro" id="IPR054463">
    <property type="entry name" value="PexRD54_WY"/>
</dbReference>
<feature type="domain" description="RxLR effector PexRD54 WY" evidence="8">
    <location>
        <begin position="263"/>
        <end position="300"/>
    </location>
</feature>
<protein>
    <recommendedName>
        <fullName evidence="8">RxLR effector PexRD54 WY domain-containing protein</fullName>
    </recommendedName>
</protein>
<feature type="domain" description="RxLR effector PexRD54 WY" evidence="8">
    <location>
        <begin position="169"/>
        <end position="209"/>
    </location>
</feature>
<sequence>MRFRWLVLLASTTLLSTAGAFSTPEISTSNPLCINDYPAERKLRIHNDGNFNTSEDATEDRGVSGSTVETLTNAFKLTDELDASLKAGKSADDVFKLLALDKAGDLLANPKLNEWITYMKAFNHKTPAERTTVIATLTAHYGDDGVAKIVEAAKQVRKTAGLAKRVQAEQTQRWLVDGKTPTEVFKLLKLDDAETQLFAQPQIVTWAKYFDDFYKINPKEETTLFTFLKPHYDQATLAHMLITAEKVPTTKNIATRVQAELTSLWLTDKIQPADVFKLLKLDEIGMSLLRNPIFNAWVKYTDDFRKFHFGTKLTTISVLGKFYQDDVLAKMILTASKHSSTSKIARRLYTEQLRNWFLSKFAPEHVFKLLRLDQADIPLLENPLFNTWTKYMVYFSDLRPKEDVSLLTVLGKVYKERDLSQILVEAYHVPRTKDLATNLLGSQLDRWLVAKKDPVEVFYLLRVEGATAKDVRKLLYNKYRYNFAKLPRENPVRSKS</sequence>
<evidence type="ECO:0000256" key="5">
    <source>
        <dbReference type="ARBA" id="ARBA00022729"/>
    </source>
</evidence>
<dbReference type="Proteomes" id="UP001632037">
    <property type="component" value="Unassembled WGS sequence"/>
</dbReference>
<dbReference type="GO" id="GO:0043657">
    <property type="term" value="C:host cell"/>
    <property type="evidence" value="ECO:0007669"/>
    <property type="project" value="UniProtKB-SubCell"/>
</dbReference>
<keyword evidence="5 7" id="KW-0732">Signal</keyword>
<keyword evidence="4" id="KW-0964">Secreted</keyword>
<organism evidence="9 10">
    <name type="scientific">Phytophthora oleae</name>
    <dbReference type="NCBI Taxonomy" id="2107226"/>
    <lineage>
        <taxon>Eukaryota</taxon>
        <taxon>Sar</taxon>
        <taxon>Stramenopiles</taxon>
        <taxon>Oomycota</taxon>
        <taxon>Peronosporomycetes</taxon>
        <taxon>Peronosporales</taxon>
        <taxon>Peronosporaceae</taxon>
        <taxon>Phytophthora</taxon>
    </lineage>
</organism>
<name>A0ABD3FAT1_9STRA</name>
<feature type="signal peptide" evidence="7">
    <location>
        <begin position="1"/>
        <end position="20"/>
    </location>
</feature>
<evidence type="ECO:0000256" key="1">
    <source>
        <dbReference type="ARBA" id="ARBA00004340"/>
    </source>
</evidence>
<accession>A0ABD3FAT1</accession>
<evidence type="ECO:0000313" key="10">
    <source>
        <dbReference type="Proteomes" id="UP001632037"/>
    </source>
</evidence>
<dbReference type="Pfam" id="PF22748">
    <property type="entry name" value="PexRD54_WY"/>
    <property type="match status" value="3"/>
</dbReference>
<evidence type="ECO:0000313" key="9">
    <source>
        <dbReference type="EMBL" id="KAL3663838.1"/>
    </source>
</evidence>
<evidence type="ECO:0000256" key="7">
    <source>
        <dbReference type="SAM" id="SignalP"/>
    </source>
</evidence>
<evidence type="ECO:0000256" key="4">
    <source>
        <dbReference type="ARBA" id="ARBA00022525"/>
    </source>
</evidence>
<comment type="similarity">
    <text evidence="3">Belongs to the RxLR effector family.</text>
</comment>
<evidence type="ECO:0000256" key="3">
    <source>
        <dbReference type="ARBA" id="ARBA00010400"/>
    </source>
</evidence>
<gene>
    <name evidence="9" type="ORF">V7S43_011251</name>
</gene>
<evidence type="ECO:0000256" key="2">
    <source>
        <dbReference type="ARBA" id="ARBA00004613"/>
    </source>
</evidence>
<dbReference type="EMBL" id="JBIMZQ010000026">
    <property type="protein sequence ID" value="KAL3663838.1"/>
    <property type="molecule type" value="Genomic_DNA"/>
</dbReference>
<dbReference type="AlphaFoldDB" id="A0ABD3FAT1"/>
<comment type="caution">
    <text evidence="9">The sequence shown here is derived from an EMBL/GenBank/DDBJ whole genome shotgun (WGS) entry which is preliminary data.</text>
</comment>
<dbReference type="GO" id="GO:0005576">
    <property type="term" value="C:extracellular region"/>
    <property type="evidence" value="ECO:0007669"/>
    <property type="project" value="UniProtKB-SubCell"/>
</dbReference>
<feature type="domain" description="RxLR effector PexRD54 WY" evidence="8">
    <location>
        <begin position="351"/>
        <end position="391"/>
    </location>
</feature>
<reference evidence="9 10" key="1">
    <citation type="submission" date="2024-09" db="EMBL/GenBank/DDBJ databases">
        <title>Genome sequencing and assembly of Phytophthora oleae, isolate VK10A, causative agent of rot of olive drupes.</title>
        <authorList>
            <person name="Conti Taguali S."/>
            <person name="Riolo M."/>
            <person name="La Spada F."/>
            <person name="Cacciola S.O."/>
            <person name="Dionisio G."/>
        </authorList>
    </citation>
    <scope>NUCLEOTIDE SEQUENCE [LARGE SCALE GENOMIC DNA]</scope>
    <source>
        <strain evidence="9 10">VK10A</strain>
    </source>
</reference>
<feature type="chain" id="PRO_5044878602" description="RxLR effector PexRD54 WY domain-containing protein" evidence="7">
    <location>
        <begin position="21"/>
        <end position="496"/>
    </location>
</feature>
<proteinExistence type="inferred from homology"/>
<keyword evidence="6" id="KW-0843">Virulence</keyword>
<keyword evidence="10" id="KW-1185">Reference proteome</keyword>